<dbReference type="Proteomes" id="UP001162318">
    <property type="component" value="Unassembled WGS sequence"/>
</dbReference>
<dbReference type="RefSeq" id="WP_279731096.1">
    <property type="nucleotide sequence ID" value="NZ_JAOCKX010000077.1"/>
</dbReference>
<sequence>MATMIFWGLFVSFAFVSLYTAIELQSAARNLSKEDNRLAPLRTRELADKIDEAEKRNERYNQLAFEARNSLREMYKARTLVRADVIEALLKRGDAQATQQCTAPIETLKKCQVDFDQAACAVDWMKIAGCYDRVVVMAGNGTESRDEIGAIRRHIEHARDRAYIYNQNVARRDEAKKMEADPYMPIAESVRAIDIPGFRLIFVLPQGVVVACFTSVMAALGAAVAALIELLKPTNNAVDDKSAAFRGILYAPLVGGLTGFLVYFVVSAGTAFLVQPAPADPAQASNSLSAPALASLGILAGLAAENAIGWLQRKAGAFFKD</sequence>
<evidence type="ECO:0000313" key="4">
    <source>
        <dbReference type="Proteomes" id="UP001162318"/>
    </source>
</evidence>
<name>A0AA43BE40_SPHYA</name>
<protein>
    <submittedName>
        <fullName evidence="3">Uncharacterized protein</fullName>
    </submittedName>
</protein>
<evidence type="ECO:0000313" key="3">
    <source>
        <dbReference type="EMBL" id="MDH2134940.1"/>
    </source>
</evidence>
<accession>A0AA43BE40</accession>
<comment type="caution">
    <text evidence="3">The sequence shown here is derived from an EMBL/GenBank/DDBJ whole genome shotgun (WGS) entry which is preliminary data.</text>
</comment>
<dbReference type="EMBL" id="JAOCKX010000077">
    <property type="protein sequence ID" value="MDH2134940.1"/>
    <property type="molecule type" value="Genomic_DNA"/>
</dbReference>
<feature type="coiled-coil region" evidence="1">
    <location>
        <begin position="43"/>
        <end position="70"/>
    </location>
</feature>
<feature type="transmembrane region" description="Helical" evidence="2">
    <location>
        <begin position="249"/>
        <end position="272"/>
    </location>
</feature>
<reference evidence="3" key="1">
    <citation type="submission" date="2022-09" db="EMBL/GenBank/DDBJ databases">
        <title>Intensive care unit water sources are persistently colonized with multi-drug resistant bacteria and are the site of extensive horizontal gene transfer of antibiotic resistance genes.</title>
        <authorList>
            <person name="Diorio-Toth L."/>
        </authorList>
    </citation>
    <scope>NUCLEOTIDE SEQUENCE</scope>
    <source>
        <strain evidence="3">GD03659</strain>
    </source>
</reference>
<keyword evidence="1" id="KW-0175">Coiled coil</keyword>
<dbReference type="AlphaFoldDB" id="A0AA43BE40"/>
<keyword evidence="2" id="KW-0812">Transmembrane</keyword>
<organism evidence="3 4">
    <name type="scientific">Sphingobium yanoikuyae</name>
    <name type="common">Sphingomonas yanoikuyae</name>
    <dbReference type="NCBI Taxonomy" id="13690"/>
    <lineage>
        <taxon>Bacteria</taxon>
        <taxon>Pseudomonadati</taxon>
        <taxon>Pseudomonadota</taxon>
        <taxon>Alphaproteobacteria</taxon>
        <taxon>Sphingomonadales</taxon>
        <taxon>Sphingomonadaceae</taxon>
        <taxon>Sphingobium</taxon>
    </lineage>
</organism>
<keyword evidence="2" id="KW-1133">Transmembrane helix</keyword>
<evidence type="ECO:0000256" key="1">
    <source>
        <dbReference type="SAM" id="Coils"/>
    </source>
</evidence>
<evidence type="ECO:0000256" key="2">
    <source>
        <dbReference type="SAM" id="Phobius"/>
    </source>
</evidence>
<gene>
    <name evidence="3" type="ORF">N5J77_27795</name>
</gene>
<keyword evidence="2" id="KW-0472">Membrane</keyword>
<proteinExistence type="predicted"/>
<feature type="transmembrane region" description="Helical" evidence="2">
    <location>
        <begin position="208"/>
        <end position="228"/>
    </location>
</feature>
<feature type="transmembrane region" description="Helical" evidence="2">
    <location>
        <begin position="292"/>
        <end position="311"/>
    </location>
</feature>